<sequence>MKSLRKGTSLLLNITILIFCILSSNLAFSNTNGAKTMDYSTELKTFLNIHTSDHYEVKKINGNYVVTKVGNASYVGGEDAKKIPEALANEYFQNKTDKSAEAILRIILKPGPK</sequence>
<dbReference type="RefSeq" id="WP_269565247.1">
    <property type="nucleotide sequence ID" value="NZ_CP114576.1"/>
</dbReference>
<dbReference type="Proteomes" id="UP001071279">
    <property type="component" value="Unassembled WGS sequence"/>
</dbReference>
<organism evidence="1 2">
    <name type="scientific">Legionella pneumophila</name>
    <dbReference type="NCBI Taxonomy" id="446"/>
    <lineage>
        <taxon>Bacteria</taxon>
        <taxon>Pseudomonadati</taxon>
        <taxon>Pseudomonadota</taxon>
        <taxon>Gammaproteobacteria</taxon>
        <taxon>Legionellales</taxon>
        <taxon>Legionellaceae</taxon>
        <taxon>Legionella</taxon>
    </lineage>
</organism>
<reference evidence="1" key="1">
    <citation type="submission" date="2022-12" db="EMBL/GenBank/DDBJ databases">
        <title>Comparative genomics of Legionella pneumophila isolates from the West Bank and Germany support molecular epidemiology of Legionnaires disease.</title>
        <authorList>
            <person name="Zayed A.R."/>
            <person name="Bitar D.M."/>
            <person name="Steinert M."/>
            <person name="Lueck C."/>
            <person name="Brettar I."/>
            <person name="Hoefle M.G."/>
            <person name="Bunk B."/>
        </authorList>
    </citation>
    <scope>NUCLEOTIDE SEQUENCE</scope>
    <source>
        <strain evidence="1">H23</strain>
    </source>
</reference>
<evidence type="ECO:0000313" key="1">
    <source>
        <dbReference type="EMBL" id="MCZ4717900.1"/>
    </source>
</evidence>
<gene>
    <name evidence="1" type="ORF">O6C86_01540</name>
</gene>
<proteinExistence type="predicted"/>
<protein>
    <submittedName>
        <fullName evidence="1">Uncharacterized protein</fullName>
    </submittedName>
</protein>
<name>A0AAP3MB96_LEGPN</name>
<evidence type="ECO:0000313" key="2">
    <source>
        <dbReference type="Proteomes" id="UP001071279"/>
    </source>
</evidence>
<comment type="caution">
    <text evidence="1">The sequence shown here is derived from an EMBL/GenBank/DDBJ whole genome shotgun (WGS) entry which is preliminary data.</text>
</comment>
<accession>A0AAP3MB96</accession>
<dbReference type="AlphaFoldDB" id="A0AAP3MB96"/>
<dbReference type="EMBL" id="JAPXIC010000003">
    <property type="protein sequence ID" value="MCZ4717900.1"/>
    <property type="molecule type" value="Genomic_DNA"/>
</dbReference>